<protein>
    <submittedName>
        <fullName evidence="2">Uncharacterized protein</fullName>
    </submittedName>
</protein>
<reference evidence="2" key="1">
    <citation type="submission" date="2020-05" db="UniProtKB">
        <authorList>
            <consortium name="EnsemblMetazoa"/>
        </authorList>
    </citation>
    <scope>IDENTIFICATION</scope>
    <source>
        <strain evidence="2">MAF</strain>
    </source>
</reference>
<organism evidence="2 3">
    <name type="scientific">Anopheles merus</name>
    <name type="common">Mosquito</name>
    <dbReference type="NCBI Taxonomy" id="30066"/>
    <lineage>
        <taxon>Eukaryota</taxon>
        <taxon>Metazoa</taxon>
        <taxon>Ecdysozoa</taxon>
        <taxon>Arthropoda</taxon>
        <taxon>Hexapoda</taxon>
        <taxon>Insecta</taxon>
        <taxon>Pterygota</taxon>
        <taxon>Neoptera</taxon>
        <taxon>Endopterygota</taxon>
        <taxon>Diptera</taxon>
        <taxon>Nematocera</taxon>
        <taxon>Culicoidea</taxon>
        <taxon>Culicidae</taxon>
        <taxon>Anophelinae</taxon>
        <taxon>Anopheles</taxon>
    </lineage>
</organism>
<dbReference type="Proteomes" id="UP000075903">
    <property type="component" value="Unassembled WGS sequence"/>
</dbReference>
<evidence type="ECO:0000256" key="1">
    <source>
        <dbReference type="SAM" id="MobiDB-lite"/>
    </source>
</evidence>
<sequence length="206" mass="21616">MANSSTGGRLYDGVPPLLVKERLDPVGGRPVRYCLCPFADSSRMLLKAGVRFRPKRYRFKRSLATVVPARAGGDDGQGRWWSRLPPLQPSPPTDAPDTDEPDDDDDDGVEDDDGGGRERGRSAGSSWYGGWARSVLSSESEDELLSGSMRLSIVKDRFGLAGTVVVVVAVAVGPAGRVGTVTGDSAPVCGVPARSSGGDRGGEIGA</sequence>
<dbReference type="VEuPathDB" id="VectorBase:AMEM007747"/>
<keyword evidence="3" id="KW-1185">Reference proteome</keyword>
<feature type="compositionally biased region" description="Acidic residues" evidence="1">
    <location>
        <begin position="96"/>
        <end position="113"/>
    </location>
</feature>
<dbReference type="EnsemblMetazoa" id="AMEM007747-RA">
    <property type="protein sequence ID" value="AMEM007747-PA"/>
    <property type="gene ID" value="AMEM007747"/>
</dbReference>
<name>A0A182V2G5_ANOME</name>
<evidence type="ECO:0000313" key="3">
    <source>
        <dbReference type="Proteomes" id="UP000075903"/>
    </source>
</evidence>
<evidence type="ECO:0000313" key="2">
    <source>
        <dbReference type="EnsemblMetazoa" id="AMEM007747-PA"/>
    </source>
</evidence>
<proteinExistence type="predicted"/>
<accession>A0A182V2G5</accession>
<dbReference type="AlphaFoldDB" id="A0A182V2G5"/>
<feature type="region of interest" description="Disordered" evidence="1">
    <location>
        <begin position="70"/>
        <end position="124"/>
    </location>
</feature>